<accession>A4G7F7</accession>
<gene>
    <name evidence="1" type="ordered locus">HEAR2313</name>
</gene>
<dbReference type="KEGG" id="har:HEAR2313"/>
<organism evidence="1 2">
    <name type="scientific">Herminiimonas arsenicoxydans</name>
    <dbReference type="NCBI Taxonomy" id="204773"/>
    <lineage>
        <taxon>Bacteria</taxon>
        <taxon>Pseudomonadati</taxon>
        <taxon>Pseudomonadota</taxon>
        <taxon>Betaproteobacteria</taxon>
        <taxon>Burkholderiales</taxon>
        <taxon>Oxalobacteraceae</taxon>
        <taxon>Herminiimonas</taxon>
    </lineage>
</organism>
<sequence length="203" mass="22282">MAEIKTVLTDAQKELIYNAWRDQGDDVSYGDLIEDVEREVLLRMAKPVEWKCCEKMVKQAGNTVCCGEPIEAAPASSAMAMQAVDASDPEAKGNISAWLRRRAHNDLVIIPGRLAGQIADHIDCLQSQQSPVQASEPVNDAARRYEIVRRLNVRQFSQLYNQNIAGQGNFDDLVDQLGKQASDAGIVSCPEIPDNSIDAGRQG</sequence>
<dbReference type="EMBL" id="CU207211">
    <property type="protein sequence ID" value="CAL62444.1"/>
    <property type="molecule type" value="Genomic_DNA"/>
</dbReference>
<evidence type="ECO:0000313" key="1">
    <source>
        <dbReference type="EMBL" id="CAL62444.1"/>
    </source>
</evidence>
<reference evidence="1 2" key="1">
    <citation type="journal article" date="2007" name="PLoS Genet.">
        <title>A tale of two oxidation states: bacterial colonization of arsenic-rich environments.</title>
        <authorList>
            <person name="Muller D."/>
            <person name="Medigue C."/>
            <person name="Koechler S."/>
            <person name="Barbe V."/>
            <person name="Barakat M."/>
            <person name="Talla E."/>
            <person name="Bonnefoy V."/>
            <person name="Krin E."/>
            <person name="Arsene-Ploetze F."/>
            <person name="Carapito C."/>
            <person name="Chandler M."/>
            <person name="Cournoyer B."/>
            <person name="Cruveiller S."/>
            <person name="Dossat C."/>
            <person name="Duval S."/>
            <person name="Heymann M."/>
            <person name="Leize E."/>
            <person name="Lieutaud A."/>
            <person name="Lievremont D."/>
            <person name="Makita Y."/>
            <person name="Mangenot S."/>
            <person name="Nitschke W."/>
            <person name="Ortet P."/>
            <person name="Perdrial N."/>
            <person name="Schoepp B."/>
            <person name="Siguier N."/>
            <person name="Simeonova D.D."/>
            <person name="Rouy Z."/>
            <person name="Segurens B."/>
            <person name="Turlin E."/>
            <person name="Vallenet D."/>
            <person name="Van Dorsselaer A."/>
            <person name="Weiss S."/>
            <person name="Weissenbach J."/>
            <person name="Lett M.C."/>
            <person name="Danchin A."/>
            <person name="Bertin P.N."/>
        </authorList>
    </citation>
    <scope>NUCLEOTIDE SEQUENCE [LARGE SCALE GENOMIC DNA]</scope>
    <source>
        <strain evidence="2">ULPAs1</strain>
    </source>
</reference>
<proteinExistence type="predicted"/>
<dbReference type="HOGENOM" id="CLU_1347380_0_0_4"/>
<dbReference type="STRING" id="204773.HEAR2313"/>
<evidence type="ECO:0000313" key="2">
    <source>
        <dbReference type="Proteomes" id="UP000006697"/>
    </source>
</evidence>
<keyword evidence="2" id="KW-1185">Reference proteome</keyword>
<dbReference type="Proteomes" id="UP000006697">
    <property type="component" value="Chromosome"/>
</dbReference>
<dbReference type="AlphaFoldDB" id="A4G7F7"/>
<name>A4G7F7_HERAR</name>
<protein>
    <submittedName>
        <fullName evidence="1">Uncharacterized protein</fullName>
    </submittedName>
</protein>